<organism evidence="6 7">
    <name type="scientific">Rhynchophorus ferrugineus</name>
    <name type="common">Red palm weevil</name>
    <name type="synonym">Curculio ferrugineus</name>
    <dbReference type="NCBI Taxonomy" id="354439"/>
    <lineage>
        <taxon>Eukaryota</taxon>
        <taxon>Metazoa</taxon>
        <taxon>Ecdysozoa</taxon>
        <taxon>Arthropoda</taxon>
        <taxon>Hexapoda</taxon>
        <taxon>Insecta</taxon>
        <taxon>Pterygota</taxon>
        <taxon>Neoptera</taxon>
        <taxon>Endopterygota</taxon>
        <taxon>Coleoptera</taxon>
        <taxon>Polyphaga</taxon>
        <taxon>Cucujiformia</taxon>
        <taxon>Curculionidae</taxon>
        <taxon>Dryophthorinae</taxon>
        <taxon>Rhynchophorus</taxon>
    </lineage>
</organism>
<dbReference type="PANTHER" id="PTHR23259:SF70">
    <property type="entry name" value="ACCESSORY GLAND PROTEIN ACP62F-RELATED"/>
    <property type="match status" value="1"/>
</dbReference>
<dbReference type="AlphaFoldDB" id="A0A834HQ78"/>
<keyword evidence="2" id="KW-0646">Protease inhibitor</keyword>
<dbReference type="Gene3D" id="2.10.25.10">
    <property type="entry name" value="Laminin"/>
    <property type="match status" value="1"/>
</dbReference>
<dbReference type="InterPro" id="IPR051368">
    <property type="entry name" value="SerProtInhib-TIL_Domain"/>
</dbReference>
<name>A0A834HQ78_RHYFE</name>
<evidence type="ECO:0000313" key="7">
    <source>
        <dbReference type="Proteomes" id="UP000625711"/>
    </source>
</evidence>
<comment type="caution">
    <text evidence="6">The sequence shown here is derived from an EMBL/GenBank/DDBJ whole genome shotgun (WGS) entry which is preliminary data.</text>
</comment>
<evidence type="ECO:0000259" key="5">
    <source>
        <dbReference type="Pfam" id="PF01826"/>
    </source>
</evidence>
<dbReference type="Pfam" id="PF01826">
    <property type="entry name" value="TIL"/>
    <property type="match status" value="1"/>
</dbReference>
<dbReference type="OrthoDB" id="6777600at2759"/>
<dbReference type="EMBL" id="JAACXV010014582">
    <property type="protein sequence ID" value="KAF7265944.1"/>
    <property type="molecule type" value="Genomic_DNA"/>
</dbReference>
<keyword evidence="7" id="KW-1185">Reference proteome</keyword>
<dbReference type="InterPro" id="IPR036084">
    <property type="entry name" value="Ser_inhib-like_sf"/>
</dbReference>
<dbReference type="CDD" id="cd19941">
    <property type="entry name" value="TIL"/>
    <property type="match status" value="1"/>
</dbReference>
<dbReference type="Proteomes" id="UP000625711">
    <property type="component" value="Unassembled WGS sequence"/>
</dbReference>
<sequence length="70" mass="7593">MVVRPSQAEYICGINEVYKSCGTSCPPTCSRTPEACIAVCREGCFCKDGYVRSDDTGLCIPRSACPRSSY</sequence>
<dbReference type="GO" id="GO:0004867">
    <property type="term" value="F:serine-type endopeptidase inhibitor activity"/>
    <property type="evidence" value="ECO:0007669"/>
    <property type="project" value="UniProtKB-KW"/>
</dbReference>
<evidence type="ECO:0000256" key="3">
    <source>
        <dbReference type="ARBA" id="ARBA00022900"/>
    </source>
</evidence>
<comment type="similarity">
    <text evidence="1">Belongs to the serine protease inhibitor-like (TIL domain-containing) family.</text>
</comment>
<dbReference type="FunFam" id="2.10.25.10:FF:000055">
    <property type="entry name" value="alpha-tectorin isoform X1"/>
    <property type="match status" value="1"/>
</dbReference>
<feature type="domain" description="TIL" evidence="5">
    <location>
        <begin position="12"/>
        <end position="65"/>
    </location>
</feature>
<evidence type="ECO:0000256" key="1">
    <source>
        <dbReference type="ARBA" id="ARBA00007611"/>
    </source>
</evidence>
<evidence type="ECO:0000256" key="2">
    <source>
        <dbReference type="ARBA" id="ARBA00022690"/>
    </source>
</evidence>
<accession>A0A834HQ78</accession>
<dbReference type="InterPro" id="IPR002919">
    <property type="entry name" value="TIL_dom"/>
</dbReference>
<keyword evidence="3" id="KW-0722">Serine protease inhibitor</keyword>
<proteinExistence type="inferred from homology"/>
<protein>
    <recommendedName>
        <fullName evidence="5">TIL domain-containing protein</fullName>
    </recommendedName>
</protein>
<dbReference type="PANTHER" id="PTHR23259">
    <property type="entry name" value="RIDDLE"/>
    <property type="match status" value="1"/>
</dbReference>
<evidence type="ECO:0000313" key="6">
    <source>
        <dbReference type="EMBL" id="KAF7265944.1"/>
    </source>
</evidence>
<gene>
    <name evidence="6" type="ORF">GWI33_020685</name>
</gene>
<keyword evidence="4" id="KW-1015">Disulfide bond</keyword>
<reference evidence="6" key="1">
    <citation type="submission" date="2020-08" db="EMBL/GenBank/DDBJ databases">
        <title>Genome sequencing and assembly of the red palm weevil Rhynchophorus ferrugineus.</title>
        <authorList>
            <person name="Dias G.B."/>
            <person name="Bergman C.M."/>
            <person name="Manee M."/>
        </authorList>
    </citation>
    <scope>NUCLEOTIDE SEQUENCE</scope>
    <source>
        <strain evidence="6">AA-2017</strain>
        <tissue evidence="6">Whole larva</tissue>
    </source>
</reference>
<dbReference type="SUPFAM" id="SSF57567">
    <property type="entry name" value="Serine protease inhibitors"/>
    <property type="match status" value="1"/>
</dbReference>
<evidence type="ECO:0000256" key="4">
    <source>
        <dbReference type="ARBA" id="ARBA00023157"/>
    </source>
</evidence>